<dbReference type="InterPro" id="IPR032508">
    <property type="entry name" value="FecR_C"/>
</dbReference>
<reference evidence="5" key="1">
    <citation type="submission" date="2016-10" db="EMBL/GenBank/DDBJ databases">
        <authorList>
            <person name="Varghese N."/>
            <person name="Submissions S."/>
        </authorList>
    </citation>
    <scope>NUCLEOTIDE SEQUENCE [LARGE SCALE GENOMIC DNA]</scope>
    <source>
        <strain evidence="5">DSM 24536</strain>
    </source>
</reference>
<keyword evidence="1" id="KW-0472">Membrane</keyword>
<organism evidence="4 5">
    <name type="scientific">Daejeonella rubra</name>
    <dbReference type="NCBI Taxonomy" id="990371"/>
    <lineage>
        <taxon>Bacteria</taxon>
        <taxon>Pseudomonadati</taxon>
        <taxon>Bacteroidota</taxon>
        <taxon>Sphingobacteriia</taxon>
        <taxon>Sphingobacteriales</taxon>
        <taxon>Sphingobacteriaceae</taxon>
        <taxon>Daejeonella</taxon>
    </lineage>
</organism>
<dbReference type="RefSeq" id="WP_090704272.1">
    <property type="nucleotide sequence ID" value="NZ_FNHH01000011.1"/>
</dbReference>
<evidence type="ECO:0000259" key="3">
    <source>
        <dbReference type="Pfam" id="PF16344"/>
    </source>
</evidence>
<dbReference type="OrthoDB" id="1099963at2"/>
<evidence type="ECO:0000256" key="1">
    <source>
        <dbReference type="SAM" id="Phobius"/>
    </source>
</evidence>
<evidence type="ECO:0000259" key="2">
    <source>
        <dbReference type="Pfam" id="PF04773"/>
    </source>
</evidence>
<keyword evidence="1" id="KW-1133">Transmembrane helix</keyword>
<accession>A0A1G9SVU9</accession>
<dbReference type="Pfam" id="PF16344">
    <property type="entry name" value="FecR_C"/>
    <property type="match status" value="1"/>
</dbReference>
<evidence type="ECO:0000313" key="4">
    <source>
        <dbReference type="EMBL" id="SDM39550.1"/>
    </source>
</evidence>
<feature type="domain" description="Protein FecR C-terminal" evidence="3">
    <location>
        <begin position="335"/>
        <end position="403"/>
    </location>
</feature>
<keyword evidence="1" id="KW-0812">Transmembrane</keyword>
<feature type="domain" description="FecR protein" evidence="2">
    <location>
        <begin position="200"/>
        <end position="295"/>
    </location>
</feature>
<dbReference type="Gene3D" id="2.60.120.1440">
    <property type="match status" value="1"/>
</dbReference>
<name>A0A1G9SVU9_9SPHI</name>
<evidence type="ECO:0000313" key="5">
    <source>
        <dbReference type="Proteomes" id="UP000199226"/>
    </source>
</evidence>
<dbReference type="STRING" id="990371.SAMN05421813_11149"/>
<gene>
    <name evidence="4" type="ORF">SAMN05421813_11149</name>
</gene>
<dbReference type="Gene3D" id="3.55.50.30">
    <property type="match status" value="1"/>
</dbReference>
<dbReference type="InterPro" id="IPR006860">
    <property type="entry name" value="FecR"/>
</dbReference>
<dbReference type="Proteomes" id="UP000199226">
    <property type="component" value="Unassembled WGS sequence"/>
</dbReference>
<proteinExistence type="predicted"/>
<feature type="transmembrane region" description="Helical" evidence="1">
    <location>
        <begin position="92"/>
        <end position="113"/>
    </location>
</feature>
<dbReference type="PANTHER" id="PTHR30273:SF2">
    <property type="entry name" value="PROTEIN FECR"/>
    <property type="match status" value="1"/>
</dbReference>
<dbReference type="AlphaFoldDB" id="A0A1G9SVU9"/>
<keyword evidence="5" id="KW-1185">Reference proteome</keyword>
<dbReference type="PANTHER" id="PTHR30273">
    <property type="entry name" value="PERIPLASMIC SIGNAL SENSOR AND SIGMA FACTOR ACTIVATOR FECR-RELATED"/>
    <property type="match status" value="1"/>
</dbReference>
<dbReference type="InterPro" id="IPR012373">
    <property type="entry name" value="Ferrdict_sens_TM"/>
</dbReference>
<sequence length="405" mass="45684">MNQNRLEELLRLFVDGEISREEYDQLFDYIRLNPDDEHLNTAIDTVFSNSKKFSTINSEDRESIFQNIIRNKHFDSDNQDETDIDPKYSYRLWYQVGVAASIMILLTTGLFFYTNRSPVQQMAVKIIEPKAAVIAPGDDKAILTLSDGSEIILEDAKNGILANQAGVSIQKTSDGELLYSFSNSAKTVSPESNENVIYNKIETPVGGKYQVNLPDGSKVWLNSSSSLRFPALFNGNTREVELSGEAYFDVSKNKNKPFKVITKDQIVEVLGTQFNINSYSDEGPIKTTLIEGSVKIIYKDKVVLLSPGQQFRPMESAAKVIKADTEEVVAWKDGYFVFKNEDIQSIMRKLSRWYNVEVSYSGNIPDVGFGGNISRSKDISEVLDVLQLTDAIHFKVEGRRITVMR</sequence>
<dbReference type="EMBL" id="FNHH01000011">
    <property type="protein sequence ID" value="SDM39550.1"/>
    <property type="molecule type" value="Genomic_DNA"/>
</dbReference>
<dbReference type="Pfam" id="PF04773">
    <property type="entry name" value="FecR"/>
    <property type="match status" value="1"/>
</dbReference>
<protein>
    <submittedName>
        <fullName evidence="4">FecR protein</fullName>
    </submittedName>
</protein>
<dbReference type="GO" id="GO:0016989">
    <property type="term" value="F:sigma factor antagonist activity"/>
    <property type="evidence" value="ECO:0007669"/>
    <property type="project" value="TreeGrafter"/>
</dbReference>